<dbReference type="EMBL" id="JACYGY010000001">
    <property type="protein sequence ID" value="MBE9463021.1"/>
    <property type="molecule type" value="Genomic_DNA"/>
</dbReference>
<dbReference type="PANTHER" id="PTHR38479">
    <property type="entry name" value="LMO0824 PROTEIN"/>
    <property type="match status" value="1"/>
</dbReference>
<dbReference type="RefSeq" id="WP_194121182.1">
    <property type="nucleotide sequence ID" value="NZ_JACYGY010000001.1"/>
</dbReference>
<name>A0ABR9WDI6_9BACT</name>
<organism evidence="1 2">
    <name type="scientific">Dyadobacter subterraneus</name>
    <dbReference type="NCBI Taxonomy" id="2773304"/>
    <lineage>
        <taxon>Bacteria</taxon>
        <taxon>Pseudomonadati</taxon>
        <taxon>Bacteroidota</taxon>
        <taxon>Cytophagia</taxon>
        <taxon>Cytophagales</taxon>
        <taxon>Spirosomataceae</taxon>
        <taxon>Dyadobacter</taxon>
    </lineage>
</organism>
<sequence>MTASEIIHARLVNQQIAQTKFSKPEEIVTHLVAMQAQEYAMAKWAIGLRLQNFFDEDIEKAFNEGRILRTHIMRPTWHFVSPEDIRWMISLTAPRVNAVNAFMYRKCELTPKIFSQCNDIITTNLEGGKYLTRNALKAELEKKIETGDGVRLSCIMMQAELEGIICSGPRDGKQFTYALIEERVAKTKTLSKEEMPAELTKRYFKSRGPAQLEDFVMWSGLTVKDAKVGIDMLPKDFVREEINRKNYIYNPDSAASGKIQSTFLMPDYDEYGMSYKDRSAIFNLPPKILDNPKLNIPYNRMIVVDGQIVGSWKRTIKGKEMDVELEFFKKLNKKQEHAVQIAVKKFCSFAGKNYTEK</sequence>
<dbReference type="Proteomes" id="UP000634134">
    <property type="component" value="Unassembled WGS sequence"/>
</dbReference>
<accession>A0ABR9WDI6</accession>
<evidence type="ECO:0000313" key="1">
    <source>
        <dbReference type="EMBL" id="MBE9463021.1"/>
    </source>
</evidence>
<keyword evidence="2" id="KW-1185">Reference proteome</keyword>
<proteinExistence type="predicted"/>
<protein>
    <submittedName>
        <fullName evidence="1">AlkZ family DNA glycosylase</fullName>
    </submittedName>
</protein>
<dbReference type="Pfam" id="PF06224">
    <property type="entry name" value="AlkZ-like"/>
    <property type="match status" value="1"/>
</dbReference>
<reference evidence="2" key="1">
    <citation type="submission" date="2023-07" db="EMBL/GenBank/DDBJ databases">
        <title>Dyadobacter sp. nov 'subterranea' isolated from contaminted grondwater.</title>
        <authorList>
            <person name="Szabo I."/>
            <person name="Al-Omari J."/>
            <person name="Szerdahelyi S.G."/>
            <person name="Rado J."/>
        </authorList>
    </citation>
    <scope>NUCLEOTIDE SEQUENCE [LARGE SCALE GENOMIC DNA]</scope>
    <source>
        <strain evidence="2">UP-52</strain>
    </source>
</reference>
<evidence type="ECO:0000313" key="2">
    <source>
        <dbReference type="Proteomes" id="UP000634134"/>
    </source>
</evidence>
<comment type="caution">
    <text evidence="1">The sequence shown here is derived from an EMBL/GenBank/DDBJ whole genome shotgun (WGS) entry which is preliminary data.</text>
</comment>
<dbReference type="PANTHER" id="PTHR38479:SF2">
    <property type="entry name" value="WINGED HELIX DNA-BINDING DOMAIN-CONTAINING PROTEIN"/>
    <property type="match status" value="1"/>
</dbReference>
<dbReference type="InterPro" id="IPR009351">
    <property type="entry name" value="AlkZ-like"/>
</dbReference>
<gene>
    <name evidence="1" type="ORF">IEE83_14130</name>
</gene>